<feature type="transmembrane region" description="Helical" evidence="1">
    <location>
        <begin position="38"/>
        <end position="58"/>
    </location>
</feature>
<dbReference type="Proteomes" id="UP000032279">
    <property type="component" value="Unassembled WGS sequence"/>
</dbReference>
<feature type="transmembrane region" description="Helical" evidence="1">
    <location>
        <begin position="12"/>
        <end position="31"/>
    </location>
</feature>
<accession>A0A0D1A716</accession>
<dbReference type="STRING" id="1335616.WDC_0739"/>
<protein>
    <submittedName>
        <fullName evidence="2">Uncharacterized protein</fullName>
    </submittedName>
</protein>
<keyword evidence="1" id="KW-1133">Transmembrane helix</keyword>
<gene>
    <name evidence="2" type="ORF">WDC_0739</name>
</gene>
<evidence type="ECO:0000313" key="2">
    <source>
        <dbReference type="EMBL" id="KIS03660.1"/>
    </source>
</evidence>
<dbReference type="EMBL" id="AWTT01000013">
    <property type="protein sequence ID" value="KIS03660.1"/>
    <property type="molecule type" value="Genomic_DNA"/>
</dbReference>
<evidence type="ECO:0000313" key="3">
    <source>
        <dbReference type="Proteomes" id="UP000032279"/>
    </source>
</evidence>
<organism evidence="2 3">
    <name type="scientific">Paucilactobacillus wasatchensis</name>
    <dbReference type="NCBI Taxonomy" id="1335616"/>
    <lineage>
        <taxon>Bacteria</taxon>
        <taxon>Bacillati</taxon>
        <taxon>Bacillota</taxon>
        <taxon>Bacilli</taxon>
        <taxon>Lactobacillales</taxon>
        <taxon>Lactobacillaceae</taxon>
        <taxon>Paucilactobacillus</taxon>
    </lineage>
</organism>
<name>A0A0D1A716_9LACO</name>
<evidence type="ECO:0000256" key="1">
    <source>
        <dbReference type="SAM" id="Phobius"/>
    </source>
</evidence>
<dbReference type="PATRIC" id="fig|1335616.4.peg.737"/>
<proteinExistence type="predicted"/>
<keyword evidence="1" id="KW-0472">Membrane</keyword>
<reference evidence="2 3" key="1">
    <citation type="submission" date="2013-08" db="EMBL/GenBank/DDBJ databases">
        <title>Lactobacillus wasatchii sp. WDC04, a late gas producing bacteria isolated from aged chedder cheese.</title>
        <authorList>
            <person name="Oberg C.J."/>
            <person name="Culumber M."/>
            <person name="McMahon D.J."/>
            <person name="Broadbent J.R."/>
            <person name="Oberg T.S."/>
            <person name="Ortaki F."/>
        </authorList>
    </citation>
    <scope>NUCLEOTIDE SEQUENCE [LARGE SCALE GENOMIC DNA]</scope>
    <source>
        <strain evidence="2 3">WDC04</strain>
    </source>
</reference>
<feature type="transmembrane region" description="Helical" evidence="1">
    <location>
        <begin position="70"/>
        <end position="91"/>
    </location>
</feature>
<comment type="caution">
    <text evidence="2">The sequence shown here is derived from an EMBL/GenBank/DDBJ whole genome shotgun (WGS) entry which is preliminary data.</text>
</comment>
<keyword evidence="1" id="KW-0812">Transmembrane</keyword>
<dbReference type="AlphaFoldDB" id="A0A0D1A716"/>
<keyword evidence="3" id="KW-1185">Reference proteome</keyword>
<sequence>MEGTSLVSSEVINHLGIAVVLYLLVIIFSGLNFRFSVYFTIFVLLIYTIALLVAFIQITYHAEVSSLFRLSIDVLSAIGIVINVLAVVAAIKQRGHYISPRLRKK</sequence>